<sequence length="124" mass="12894">PTSGRTSRGVSPRPPSLPESCPRKHVPSEISWSKPPCPLLPLSSLDRCPAGSCQDAGGGRHRNSNFPWEGGHGAGGLCISTDTQQGGGVHSPLCREAHAYPGVTARGRGLAAPHEKTALTGIWN</sequence>
<proteinExistence type="predicted"/>
<evidence type="ECO:0000256" key="1">
    <source>
        <dbReference type="SAM" id="MobiDB-lite"/>
    </source>
</evidence>
<dbReference type="EMBL" id="CYRY02038833">
    <property type="protein sequence ID" value="VCX30682.1"/>
    <property type="molecule type" value="Genomic_DNA"/>
</dbReference>
<feature type="non-terminal residue" evidence="2">
    <location>
        <position position="1"/>
    </location>
</feature>
<organism evidence="2 3">
    <name type="scientific">Gulo gulo</name>
    <name type="common">Wolverine</name>
    <name type="synonym">Gluton</name>
    <dbReference type="NCBI Taxonomy" id="48420"/>
    <lineage>
        <taxon>Eukaryota</taxon>
        <taxon>Metazoa</taxon>
        <taxon>Chordata</taxon>
        <taxon>Craniata</taxon>
        <taxon>Vertebrata</taxon>
        <taxon>Euteleostomi</taxon>
        <taxon>Mammalia</taxon>
        <taxon>Eutheria</taxon>
        <taxon>Laurasiatheria</taxon>
        <taxon>Carnivora</taxon>
        <taxon>Caniformia</taxon>
        <taxon>Musteloidea</taxon>
        <taxon>Mustelidae</taxon>
        <taxon>Guloninae</taxon>
        <taxon>Gulo</taxon>
    </lineage>
</organism>
<gene>
    <name evidence="2" type="ORF">BN2614_LOCUS2</name>
</gene>
<evidence type="ECO:0000313" key="2">
    <source>
        <dbReference type="EMBL" id="VCX30682.1"/>
    </source>
</evidence>
<keyword evidence="3" id="KW-1185">Reference proteome</keyword>
<reference evidence="2 3" key="1">
    <citation type="submission" date="2018-10" db="EMBL/GenBank/DDBJ databases">
        <authorList>
            <person name="Ekblom R."/>
            <person name="Jareborg N."/>
        </authorList>
    </citation>
    <scope>NUCLEOTIDE SEQUENCE [LARGE SCALE GENOMIC DNA]</scope>
    <source>
        <tissue evidence="2">Muscle</tissue>
    </source>
</reference>
<dbReference type="AlphaFoldDB" id="A0A9X9M2L9"/>
<name>A0A9X9M2L9_GULGU</name>
<accession>A0A9X9M2L9</accession>
<dbReference type="Proteomes" id="UP000269945">
    <property type="component" value="Unassembled WGS sequence"/>
</dbReference>
<comment type="caution">
    <text evidence="2">The sequence shown here is derived from an EMBL/GenBank/DDBJ whole genome shotgun (WGS) entry which is preliminary data.</text>
</comment>
<protein>
    <submittedName>
        <fullName evidence="2">Uncharacterized protein</fullName>
    </submittedName>
</protein>
<evidence type="ECO:0000313" key="3">
    <source>
        <dbReference type="Proteomes" id="UP000269945"/>
    </source>
</evidence>
<feature type="region of interest" description="Disordered" evidence="1">
    <location>
        <begin position="1"/>
        <end position="35"/>
    </location>
</feature>